<dbReference type="Proteomes" id="UP000007364">
    <property type="component" value="Unassembled WGS sequence"/>
</dbReference>
<keyword evidence="10 12" id="KW-0472">Membrane</keyword>
<evidence type="ECO:0000313" key="18">
    <source>
        <dbReference type="Proteomes" id="UP000007364"/>
    </source>
</evidence>
<sequence>MKFLFNFLVLVCLSLQAQGQQYQVHGRLTDPQGQGVGAASVIHLKTGNGVQTDLDGYYQLELPAGAQRLSFNFSGKQPIIKNIVIQGDTLLDVQISERDILLDAVLVSAIRADTDAPVTFSNLSAKDIESRNLGQDIPVLMNYLPSVVTTTDAGAGVGYTGIRVRGSDATRVNVTINGIPYNDGESQGTFWVNMPDFASSTQSLQLQRGVGTSTNGSAAFGASLNILTDGISQDAYAEMSGSAGSFNTFKTNLKFSSGLLNDHFEISGRLSRIKSDGYIDRASSDLESYFLQGAFKDEKTLIKALIFGGQQVTYQSWNGIEKWQMDQYGRTFNSAGAIYNEEGQVVDYYDNEVDDYKQDHFQLHWNQQWSSSWSSNLALHYTRGRGFFEQYKQDQAFEDYNLDPIQNGENTINSTDLIRRKWLSNHFYGTTFSVNYQSQNIDFIAGGGWNNYEGDHFGDIIWARYASQSEIRDRYYNDNSEKSDFNTYAKLTYSPIEKLSLFGDIQYRHVRYKANGNETGLVDDDFNFFNPKAGITYDLASGQNLYFSYARAHREPNRNDYESGDPKPETLNDFELGWRYTSSKMRINANAYYMRYKNQLVLTGELNDVGAPLRENVGDSYRLGIEVDALFYFGEQFILRPNIALSTNKNLDFYAQLDGQVQELGNTDISYSPEVIAGNMFTYMPKENIRLSFLSKYVSSQYLGNSDAENSKLDSYFVNDLNMQYTIEPNVLFESITLNALVNNIFDATYSSNGYYYTYDQANDDGSVTTLDGTGYYPQAGINFLVGATIRF</sequence>
<evidence type="ECO:0000256" key="11">
    <source>
        <dbReference type="ARBA" id="ARBA00023237"/>
    </source>
</evidence>
<keyword evidence="17" id="KW-0675">Receptor</keyword>
<dbReference type="Gene3D" id="2.170.130.10">
    <property type="entry name" value="TonB-dependent receptor, plug domain"/>
    <property type="match status" value="1"/>
</dbReference>
<feature type="domain" description="TonB-dependent receptor-like beta-barrel" evidence="15">
    <location>
        <begin position="322"/>
        <end position="745"/>
    </location>
</feature>
<keyword evidence="3 12" id="KW-1134">Transmembrane beta strand</keyword>
<organism evidence="17 18">
    <name type="scientific">Galbibacter marinus</name>
    <dbReference type="NCBI Taxonomy" id="555500"/>
    <lineage>
        <taxon>Bacteria</taxon>
        <taxon>Pseudomonadati</taxon>
        <taxon>Bacteroidota</taxon>
        <taxon>Flavobacteriia</taxon>
        <taxon>Flavobacteriales</taxon>
        <taxon>Flavobacteriaceae</taxon>
        <taxon>Galbibacter</taxon>
    </lineage>
</organism>
<evidence type="ECO:0000256" key="4">
    <source>
        <dbReference type="ARBA" id="ARBA00022496"/>
    </source>
</evidence>
<evidence type="ECO:0000256" key="7">
    <source>
        <dbReference type="ARBA" id="ARBA00023004"/>
    </source>
</evidence>
<evidence type="ECO:0000259" key="15">
    <source>
        <dbReference type="Pfam" id="PF00593"/>
    </source>
</evidence>
<dbReference type="STRING" id="555500.I215_00040"/>
<dbReference type="EMBL" id="AMSG01000001">
    <property type="protein sequence ID" value="EKF56556.1"/>
    <property type="molecule type" value="Genomic_DNA"/>
</dbReference>
<dbReference type="PANTHER" id="PTHR32552:SF68">
    <property type="entry name" value="FERRICHROME OUTER MEMBRANE TRANSPORTER_PHAGE RECEPTOR"/>
    <property type="match status" value="1"/>
</dbReference>
<dbReference type="Pfam" id="PF07715">
    <property type="entry name" value="Plug"/>
    <property type="match status" value="1"/>
</dbReference>
<dbReference type="Pfam" id="PF00593">
    <property type="entry name" value="TonB_dep_Rec_b-barrel"/>
    <property type="match status" value="1"/>
</dbReference>
<feature type="domain" description="TonB-dependent receptor plug" evidence="16">
    <location>
        <begin position="115"/>
        <end position="222"/>
    </location>
</feature>
<dbReference type="PATRIC" id="fig|555500.3.peg.8"/>
<dbReference type="PANTHER" id="PTHR32552">
    <property type="entry name" value="FERRICHROME IRON RECEPTOR-RELATED"/>
    <property type="match status" value="1"/>
</dbReference>
<keyword evidence="11 12" id="KW-0998">Cell outer membrane</keyword>
<protein>
    <submittedName>
        <fullName evidence="17">TonB-dependent receptor</fullName>
    </submittedName>
</protein>
<evidence type="ECO:0000256" key="8">
    <source>
        <dbReference type="ARBA" id="ARBA00023065"/>
    </source>
</evidence>
<dbReference type="RefSeq" id="WP_008989886.1">
    <property type="nucleotide sequence ID" value="NZ_AMSG01000001.1"/>
</dbReference>
<evidence type="ECO:0000256" key="5">
    <source>
        <dbReference type="ARBA" id="ARBA00022692"/>
    </source>
</evidence>
<evidence type="ECO:0000256" key="9">
    <source>
        <dbReference type="ARBA" id="ARBA00023077"/>
    </source>
</evidence>
<keyword evidence="6 14" id="KW-0732">Signal</keyword>
<dbReference type="SUPFAM" id="SSF49464">
    <property type="entry name" value="Carboxypeptidase regulatory domain-like"/>
    <property type="match status" value="1"/>
</dbReference>
<reference evidence="17 18" key="1">
    <citation type="journal article" date="2012" name="J. Bacteriol.">
        <title>Genome Sequence of Galbibacter marinum Type Strain ck-I2-15.</title>
        <authorList>
            <person name="Lai Q."/>
            <person name="Li C."/>
            <person name="Shao Z."/>
        </authorList>
    </citation>
    <scope>NUCLEOTIDE SEQUENCE [LARGE SCALE GENOMIC DNA]</scope>
    <source>
        <strain evidence="18">ck-I2-15</strain>
    </source>
</reference>
<gene>
    <name evidence="17" type="ORF">I215_00040</name>
</gene>
<dbReference type="GO" id="GO:0015344">
    <property type="term" value="F:siderophore uptake transmembrane transporter activity"/>
    <property type="evidence" value="ECO:0007669"/>
    <property type="project" value="TreeGrafter"/>
</dbReference>
<keyword evidence="9 13" id="KW-0798">TonB box</keyword>
<dbReference type="InterPro" id="IPR036942">
    <property type="entry name" value="Beta-barrel_TonB_sf"/>
</dbReference>
<evidence type="ECO:0000256" key="12">
    <source>
        <dbReference type="PROSITE-ProRule" id="PRU01360"/>
    </source>
</evidence>
<feature type="signal peptide" evidence="14">
    <location>
        <begin position="1"/>
        <end position="17"/>
    </location>
</feature>
<keyword evidence="2 12" id="KW-0813">Transport</keyword>
<name>K2Q6P7_9FLAO</name>
<evidence type="ECO:0000259" key="16">
    <source>
        <dbReference type="Pfam" id="PF07715"/>
    </source>
</evidence>
<dbReference type="GO" id="GO:0009279">
    <property type="term" value="C:cell outer membrane"/>
    <property type="evidence" value="ECO:0007669"/>
    <property type="project" value="UniProtKB-SubCell"/>
</dbReference>
<dbReference type="PROSITE" id="PS52016">
    <property type="entry name" value="TONB_DEPENDENT_REC_3"/>
    <property type="match status" value="1"/>
</dbReference>
<feature type="chain" id="PRO_5003863268" evidence="14">
    <location>
        <begin position="18"/>
        <end position="792"/>
    </location>
</feature>
<evidence type="ECO:0000256" key="2">
    <source>
        <dbReference type="ARBA" id="ARBA00022448"/>
    </source>
</evidence>
<accession>K2Q6P7</accession>
<dbReference type="InterPro" id="IPR037066">
    <property type="entry name" value="Plug_dom_sf"/>
</dbReference>
<evidence type="ECO:0000313" key="17">
    <source>
        <dbReference type="EMBL" id="EKF56556.1"/>
    </source>
</evidence>
<proteinExistence type="inferred from homology"/>
<evidence type="ECO:0000256" key="10">
    <source>
        <dbReference type="ARBA" id="ARBA00023136"/>
    </source>
</evidence>
<comment type="similarity">
    <text evidence="12 13">Belongs to the TonB-dependent receptor family.</text>
</comment>
<comment type="caution">
    <text evidence="17">The sequence shown here is derived from an EMBL/GenBank/DDBJ whole genome shotgun (WGS) entry which is preliminary data.</text>
</comment>
<keyword evidence="4" id="KW-0410">Iron transport</keyword>
<dbReference type="InterPro" id="IPR008969">
    <property type="entry name" value="CarboxyPept-like_regulatory"/>
</dbReference>
<dbReference type="InterPro" id="IPR000531">
    <property type="entry name" value="Beta-barrel_TonB"/>
</dbReference>
<dbReference type="Gene3D" id="2.40.170.20">
    <property type="entry name" value="TonB-dependent receptor, beta-barrel domain"/>
    <property type="match status" value="1"/>
</dbReference>
<keyword evidence="18" id="KW-1185">Reference proteome</keyword>
<evidence type="ECO:0000256" key="14">
    <source>
        <dbReference type="SAM" id="SignalP"/>
    </source>
</evidence>
<dbReference type="OrthoDB" id="9761152at2"/>
<evidence type="ECO:0000256" key="1">
    <source>
        <dbReference type="ARBA" id="ARBA00004571"/>
    </source>
</evidence>
<dbReference type="Gene3D" id="2.60.40.1120">
    <property type="entry name" value="Carboxypeptidase-like, regulatory domain"/>
    <property type="match status" value="1"/>
</dbReference>
<comment type="subcellular location">
    <subcellularLocation>
        <location evidence="1 12">Cell outer membrane</location>
        <topology evidence="1 12">Multi-pass membrane protein</topology>
    </subcellularLocation>
</comment>
<keyword evidence="5 12" id="KW-0812">Transmembrane</keyword>
<keyword evidence="7" id="KW-0408">Iron</keyword>
<dbReference type="Pfam" id="PF13715">
    <property type="entry name" value="CarbopepD_reg_2"/>
    <property type="match status" value="1"/>
</dbReference>
<evidence type="ECO:0000256" key="6">
    <source>
        <dbReference type="ARBA" id="ARBA00022729"/>
    </source>
</evidence>
<dbReference type="AlphaFoldDB" id="K2Q6P7"/>
<dbReference type="SUPFAM" id="SSF56935">
    <property type="entry name" value="Porins"/>
    <property type="match status" value="1"/>
</dbReference>
<dbReference type="InterPro" id="IPR039426">
    <property type="entry name" value="TonB-dep_rcpt-like"/>
</dbReference>
<dbReference type="eggNOG" id="COG4772">
    <property type="taxonomic scope" value="Bacteria"/>
</dbReference>
<evidence type="ECO:0000256" key="13">
    <source>
        <dbReference type="RuleBase" id="RU003357"/>
    </source>
</evidence>
<evidence type="ECO:0000256" key="3">
    <source>
        <dbReference type="ARBA" id="ARBA00022452"/>
    </source>
</evidence>
<keyword evidence="8" id="KW-0406">Ion transport</keyword>
<dbReference type="InterPro" id="IPR012910">
    <property type="entry name" value="Plug_dom"/>
</dbReference>